<dbReference type="AlphaFoldDB" id="A0A1H9TV37"/>
<reference evidence="1 2" key="1">
    <citation type="submission" date="2016-10" db="EMBL/GenBank/DDBJ databases">
        <authorList>
            <person name="de Groot N.N."/>
        </authorList>
    </citation>
    <scope>NUCLEOTIDE SEQUENCE [LARGE SCALE GENOMIC DNA]</scope>
    <source>
        <strain evidence="1 2">AR40</strain>
    </source>
</reference>
<proteinExistence type="predicted"/>
<protein>
    <submittedName>
        <fullName evidence="1">Uncharacterized protein</fullName>
    </submittedName>
</protein>
<evidence type="ECO:0000313" key="1">
    <source>
        <dbReference type="EMBL" id="SES00891.1"/>
    </source>
</evidence>
<dbReference type="RefSeq" id="WP_074756753.1">
    <property type="nucleotide sequence ID" value="NZ_FOGJ01000016.1"/>
</dbReference>
<name>A0A1H9TV37_BUTFI</name>
<dbReference type="OrthoDB" id="1662110at2"/>
<evidence type="ECO:0000313" key="2">
    <source>
        <dbReference type="Proteomes" id="UP000182584"/>
    </source>
</evidence>
<dbReference type="Proteomes" id="UP000182584">
    <property type="component" value="Unassembled WGS sequence"/>
</dbReference>
<sequence length="329" mass="38243">MRKVVFLPLHPKMWEGFETIWAKETASPDTEVKVIPVPTYQLGYEKTVTETTYITTGYPDNAEICGLDDYDLASEHPDTIYIQNVLDDSDPLFSVDPRFYTKELRRFTDNLVYIPYNCFPEIDLDYTFLKRTFYSRLLAPSGIRNVDKIIVHSQNSRDAHLTLIAGLDKNLRQKWSSRITCNDYPRISILSKYTKDTVSHPHSWDRHLFDSSGGRKETVLFATSIFSVLEFNRPHLKAVQKVFEEYLKRKDSTALIWRPNEHLPESIMKLRPELFNDFRELLEFYINNDIGIFDETPTPTPAIILSDVYIGDECAVKELFKSTGKPILH</sequence>
<accession>A0A1H9TV37</accession>
<gene>
    <name evidence="1" type="ORF">SAMN04487884_11628</name>
</gene>
<dbReference type="EMBL" id="FOGJ01000016">
    <property type="protein sequence ID" value="SES00891.1"/>
    <property type="molecule type" value="Genomic_DNA"/>
</dbReference>
<organism evidence="1 2">
    <name type="scientific">Butyrivibrio fibrisolvens</name>
    <dbReference type="NCBI Taxonomy" id="831"/>
    <lineage>
        <taxon>Bacteria</taxon>
        <taxon>Bacillati</taxon>
        <taxon>Bacillota</taxon>
        <taxon>Clostridia</taxon>
        <taxon>Lachnospirales</taxon>
        <taxon>Lachnospiraceae</taxon>
        <taxon>Butyrivibrio</taxon>
    </lineage>
</organism>